<dbReference type="InterPro" id="IPR013325">
    <property type="entry name" value="RNA_pol_sigma_r2"/>
</dbReference>
<dbReference type="Pfam" id="PF08281">
    <property type="entry name" value="Sigma70_r4_2"/>
    <property type="match status" value="1"/>
</dbReference>
<dbReference type="InterPro" id="IPR007627">
    <property type="entry name" value="RNA_pol_sigma70_r2"/>
</dbReference>
<reference evidence="7" key="2">
    <citation type="submission" date="2021-04" db="EMBL/GenBank/DDBJ databases">
        <authorList>
            <person name="Gilroy R."/>
        </authorList>
    </citation>
    <scope>NUCLEOTIDE SEQUENCE</scope>
    <source>
        <strain evidence="7">ChiHecec1B25-7008</strain>
    </source>
</reference>
<dbReference type="InterPro" id="IPR036388">
    <property type="entry name" value="WH-like_DNA-bd_sf"/>
</dbReference>
<dbReference type="InterPro" id="IPR014284">
    <property type="entry name" value="RNA_pol_sigma-70_dom"/>
</dbReference>
<evidence type="ECO:0000313" key="8">
    <source>
        <dbReference type="Proteomes" id="UP000823860"/>
    </source>
</evidence>
<evidence type="ECO:0000259" key="5">
    <source>
        <dbReference type="Pfam" id="PF04542"/>
    </source>
</evidence>
<organism evidence="7 8">
    <name type="scientific">Candidatus Bacteroides intestinavium</name>
    <dbReference type="NCBI Taxonomy" id="2838469"/>
    <lineage>
        <taxon>Bacteria</taxon>
        <taxon>Pseudomonadati</taxon>
        <taxon>Bacteroidota</taxon>
        <taxon>Bacteroidia</taxon>
        <taxon>Bacteroidales</taxon>
        <taxon>Bacteroidaceae</taxon>
        <taxon>Bacteroides</taxon>
    </lineage>
</organism>
<dbReference type="SUPFAM" id="SSF88946">
    <property type="entry name" value="Sigma2 domain of RNA polymerase sigma factors"/>
    <property type="match status" value="1"/>
</dbReference>
<comment type="similarity">
    <text evidence="1">Belongs to the sigma-70 factor family. ECF subfamily.</text>
</comment>
<keyword evidence="2" id="KW-0805">Transcription regulation</keyword>
<dbReference type="Gene3D" id="1.10.1740.10">
    <property type="match status" value="1"/>
</dbReference>
<evidence type="ECO:0000259" key="6">
    <source>
        <dbReference type="Pfam" id="PF08281"/>
    </source>
</evidence>
<keyword evidence="4" id="KW-0804">Transcription</keyword>
<dbReference type="SUPFAM" id="SSF88659">
    <property type="entry name" value="Sigma3 and sigma4 domains of RNA polymerase sigma factors"/>
    <property type="match status" value="1"/>
</dbReference>
<dbReference type="Pfam" id="PF04542">
    <property type="entry name" value="Sigma70_r2"/>
    <property type="match status" value="1"/>
</dbReference>
<dbReference type="GO" id="GO:0006352">
    <property type="term" value="P:DNA-templated transcription initiation"/>
    <property type="evidence" value="ECO:0007669"/>
    <property type="project" value="InterPro"/>
</dbReference>
<dbReference type="NCBIfam" id="TIGR02937">
    <property type="entry name" value="sigma70-ECF"/>
    <property type="match status" value="1"/>
</dbReference>
<feature type="domain" description="RNA polymerase sigma factor 70 region 4 type 2" evidence="6">
    <location>
        <begin position="121"/>
        <end position="171"/>
    </location>
</feature>
<dbReference type="Proteomes" id="UP000823860">
    <property type="component" value="Unassembled WGS sequence"/>
</dbReference>
<feature type="domain" description="RNA polymerase sigma-70 region 2" evidence="5">
    <location>
        <begin position="20"/>
        <end position="87"/>
    </location>
</feature>
<keyword evidence="3" id="KW-0731">Sigma factor</keyword>
<name>A0A9D2KTS4_9BACE</name>
<dbReference type="InterPro" id="IPR013324">
    <property type="entry name" value="RNA_pol_sigma_r3/r4-like"/>
</dbReference>
<gene>
    <name evidence="7" type="ORF">H9785_09770</name>
</gene>
<dbReference type="PANTHER" id="PTHR43133:SF46">
    <property type="entry name" value="RNA POLYMERASE SIGMA-70 FACTOR ECF SUBFAMILY"/>
    <property type="match status" value="1"/>
</dbReference>
<dbReference type="PANTHER" id="PTHR43133">
    <property type="entry name" value="RNA POLYMERASE ECF-TYPE SIGMA FACTO"/>
    <property type="match status" value="1"/>
</dbReference>
<sequence length="178" mass="20759">MPIRQDTYSPDMDERSFRLFVESYSDDLLYYACYLVSSREEAEEIVSDVFLDVWKRRSHLSEIQDMKAWLLTLVHNRSISCLRQRARVPDSVLLEEVGANALPSDLQTPDEHLISREEIARINRVINQFPPRCRQVFVLAKIEKLPYKEIARMLGISVKTIDNHIASALRQIRAVLEK</sequence>
<evidence type="ECO:0000256" key="4">
    <source>
        <dbReference type="ARBA" id="ARBA00023163"/>
    </source>
</evidence>
<dbReference type="CDD" id="cd06171">
    <property type="entry name" value="Sigma70_r4"/>
    <property type="match status" value="1"/>
</dbReference>
<evidence type="ECO:0000256" key="1">
    <source>
        <dbReference type="ARBA" id="ARBA00010641"/>
    </source>
</evidence>
<protein>
    <submittedName>
        <fullName evidence="7">RNA polymerase sigma-70 factor</fullName>
    </submittedName>
</protein>
<dbReference type="Gene3D" id="1.10.10.10">
    <property type="entry name" value="Winged helix-like DNA-binding domain superfamily/Winged helix DNA-binding domain"/>
    <property type="match status" value="1"/>
</dbReference>
<dbReference type="InterPro" id="IPR013249">
    <property type="entry name" value="RNA_pol_sigma70_r4_t2"/>
</dbReference>
<dbReference type="GO" id="GO:0003677">
    <property type="term" value="F:DNA binding"/>
    <property type="evidence" value="ECO:0007669"/>
    <property type="project" value="InterPro"/>
</dbReference>
<evidence type="ECO:0000313" key="7">
    <source>
        <dbReference type="EMBL" id="HJA84243.1"/>
    </source>
</evidence>
<evidence type="ECO:0000256" key="2">
    <source>
        <dbReference type="ARBA" id="ARBA00023015"/>
    </source>
</evidence>
<dbReference type="InterPro" id="IPR014327">
    <property type="entry name" value="RNA_pol_sigma70_bacteroid"/>
</dbReference>
<dbReference type="AlphaFoldDB" id="A0A9D2KTS4"/>
<evidence type="ECO:0000256" key="3">
    <source>
        <dbReference type="ARBA" id="ARBA00023082"/>
    </source>
</evidence>
<dbReference type="GO" id="GO:0016987">
    <property type="term" value="F:sigma factor activity"/>
    <property type="evidence" value="ECO:0007669"/>
    <property type="project" value="UniProtKB-KW"/>
</dbReference>
<comment type="caution">
    <text evidence="7">The sequence shown here is derived from an EMBL/GenBank/DDBJ whole genome shotgun (WGS) entry which is preliminary data.</text>
</comment>
<accession>A0A9D2KTS4</accession>
<dbReference type="EMBL" id="DWZE01000123">
    <property type="protein sequence ID" value="HJA84243.1"/>
    <property type="molecule type" value="Genomic_DNA"/>
</dbReference>
<dbReference type="NCBIfam" id="TIGR02985">
    <property type="entry name" value="Sig70_bacteroi1"/>
    <property type="match status" value="1"/>
</dbReference>
<proteinExistence type="inferred from homology"/>
<dbReference type="InterPro" id="IPR039425">
    <property type="entry name" value="RNA_pol_sigma-70-like"/>
</dbReference>
<reference evidence="7" key="1">
    <citation type="journal article" date="2021" name="PeerJ">
        <title>Extensive microbial diversity within the chicken gut microbiome revealed by metagenomics and culture.</title>
        <authorList>
            <person name="Gilroy R."/>
            <person name="Ravi A."/>
            <person name="Getino M."/>
            <person name="Pursley I."/>
            <person name="Horton D.L."/>
            <person name="Alikhan N.F."/>
            <person name="Baker D."/>
            <person name="Gharbi K."/>
            <person name="Hall N."/>
            <person name="Watson M."/>
            <person name="Adriaenssens E.M."/>
            <person name="Foster-Nyarko E."/>
            <person name="Jarju S."/>
            <person name="Secka A."/>
            <person name="Antonio M."/>
            <person name="Oren A."/>
            <person name="Chaudhuri R.R."/>
            <person name="La Ragione R."/>
            <person name="Hildebrand F."/>
            <person name="Pallen M.J."/>
        </authorList>
    </citation>
    <scope>NUCLEOTIDE SEQUENCE</scope>
    <source>
        <strain evidence="7">ChiHecec1B25-7008</strain>
    </source>
</reference>